<evidence type="ECO:0000313" key="14">
    <source>
        <dbReference type="Proteomes" id="UP000887567"/>
    </source>
</evidence>
<dbReference type="PRINTS" id="PR00242">
    <property type="entry name" value="DOPAMINER"/>
</dbReference>
<feature type="transmembrane region" description="Helical" evidence="11">
    <location>
        <begin position="141"/>
        <end position="162"/>
    </location>
</feature>
<evidence type="ECO:0000256" key="2">
    <source>
        <dbReference type="ARBA" id="ARBA00022475"/>
    </source>
</evidence>
<dbReference type="CDD" id="cd14967">
    <property type="entry name" value="7tmA_amine_R-like"/>
    <property type="match status" value="1"/>
</dbReference>
<feature type="transmembrane region" description="Helical" evidence="11">
    <location>
        <begin position="182"/>
        <end position="206"/>
    </location>
</feature>
<keyword evidence="9 10" id="KW-0807">Transducer</keyword>
<evidence type="ECO:0000256" key="1">
    <source>
        <dbReference type="ARBA" id="ARBA00004651"/>
    </source>
</evidence>
<dbReference type="Gene3D" id="1.20.1070.10">
    <property type="entry name" value="Rhodopsin 7-helix transmembrane proteins"/>
    <property type="match status" value="1"/>
</dbReference>
<reference evidence="13" key="1">
    <citation type="submission" date="2022-11" db="UniProtKB">
        <authorList>
            <consortium name="EnsemblMetazoa"/>
        </authorList>
    </citation>
    <scope>IDENTIFICATION</scope>
</reference>
<keyword evidence="2" id="KW-1003">Cell membrane</keyword>
<dbReference type="Proteomes" id="UP000887567">
    <property type="component" value="Unplaced"/>
</dbReference>
<feature type="transmembrane region" description="Helical" evidence="11">
    <location>
        <begin position="99"/>
        <end position="120"/>
    </location>
</feature>
<feature type="domain" description="G-protein coupled receptors family 1 profile" evidence="12">
    <location>
        <begin position="40"/>
        <end position="327"/>
    </location>
</feature>
<dbReference type="GeneID" id="110242628"/>
<sequence length="417" mass="47635">MSYNNTTVILSCQTMIEYDLVQMIAQASFVIFILLLDVCGNCMVCAAIFSYRRLRTVTNCFIVSLAVSDLLVAGLSMPFRIHHTLHSMCWDLGIGVCQFWIFVDLLCCSASICNLSMVSIDRFLALSHPLTYPSIMTRKRALVAIALVWIYSLIIAALSFTGPWDPNGSMQIAPACQKNDKYYYTFAIIVSFFLPMLILVINYSLVFKVAFVQARKLRILSCATLEQNETSDVTNHNGARQSVVSIGRMERRRRKSIIRELKATKTLAIVVGTFILCWLPFFIIMFIHQFCPDCYREVLSPDAQLGIGTVFVYVLPLLNSAVNPIIYSSFNADFRRAFRHMLFRLCVMHRRYGQTDMQTTRSMADLDMDYTFHNTNIRTENSKLPVNMYHQNGNPPKIVIHEANSDNEEEQDRIDSM</sequence>
<keyword evidence="5 10" id="KW-0297">G-protein coupled receptor</keyword>
<dbReference type="Pfam" id="PF00001">
    <property type="entry name" value="7tm_1"/>
    <property type="match status" value="1"/>
</dbReference>
<accession>A0A913XGA5</accession>
<name>A0A913XGA5_EXADI</name>
<evidence type="ECO:0000259" key="12">
    <source>
        <dbReference type="PROSITE" id="PS50262"/>
    </source>
</evidence>
<keyword evidence="14" id="KW-1185">Reference proteome</keyword>
<organism evidence="13 14">
    <name type="scientific">Exaiptasia diaphana</name>
    <name type="common">Tropical sea anemone</name>
    <name type="synonym">Aiptasia pulchella</name>
    <dbReference type="NCBI Taxonomy" id="2652724"/>
    <lineage>
        <taxon>Eukaryota</taxon>
        <taxon>Metazoa</taxon>
        <taxon>Cnidaria</taxon>
        <taxon>Anthozoa</taxon>
        <taxon>Hexacorallia</taxon>
        <taxon>Actiniaria</taxon>
        <taxon>Aiptasiidae</taxon>
        <taxon>Exaiptasia</taxon>
    </lineage>
</organism>
<evidence type="ECO:0000256" key="4">
    <source>
        <dbReference type="ARBA" id="ARBA00022989"/>
    </source>
</evidence>
<feature type="transmembrane region" description="Helical" evidence="11">
    <location>
        <begin position="267"/>
        <end position="290"/>
    </location>
</feature>
<dbReference type="OMA" id="FRIHHTL"/>
<dbReference type="PRINTS" id="PR00237">
    <property type="entry name" value="GPCRRHODOPSN"/>
</dbReference>
<evidence type="ECO:0000256" key="3">
    <source>
        <dbReference type="ARBA" id="ARBA00022692"/>
    </source>
</evidence>
<keyword evidence="7" id="KW-1015">Disulfide bond</keyword>
<evidence type="ECO:0000256" key="5">
    <source>
        <dbReference type="ARBA" id="ARBA00023040"/>
    </source>
</evidence>
<dbReference type="GO" id="GO:0071880">
    <property type="term" value="P:adenylate cyclase-activating adrenergic receptor signaling pathway"/>
    <property type="evidence" value="ECO:0007669"/>
    <property type="project" value="TreeGrafter"/>
</dbReference>
<evidence type="ECO:0000256" key="8">
    <source>
        <dbReference type="ARBA" id="ARBA00023170"/>
    </source>
</evidence>
<dbReference type="KEGG" id="epa:110242628"/>
<dbReference type="AlphaFoldDB" id="A0A913XGA5"/>
<evidence type="ECO:0000256" key="6">
    <source>
        <dbReference type="ARBA" id="ARBA00023136"/>
    </source>
</evidence>
<keyword evidence="8 10" id="KW-0675">Receptor</keyword>
<dbReference type="PANTHER" id="PTHR24248">
    <property type="entry name" value="ADRENERGIC RECEPTOR-RELATED G-PROTEIN COUPLED RECEPTOR"/>
    <property type="match status" value="1"/>
</dbReference>
<dbReference type="PANTHER" id="PTHR24248:SF199">
    <property type="entry name" value="IP13425P-RELATED"/>
    <property type="match status" value="1"/>
</dbReference>
<evidence type="ECO:0000256" key="7">
    <source>
        <dbReference type="ARBA" id="ARBA00023157"/>
    </source>
</evidence>
<evidence type="ECO:0000313" key="13">
    <source>
        <dbReference type="EnsemblMetazoa" id="XP_020904298.1"/>
    </source>
</evidence>
<dbReference type="GO" id="GO:0004993">
    <property type="term" value="F:G protein-coupled serotonin receptor activity"/>
    <property type="evidence" value="ECO:0007669"/>
    <property type="project" value="UniProtKB-ARBA"/>
</dbReference>
<dbReference type="RefSeq" id="XP_020904298.1">
    <property type="nucleotide sequence ID" value="XM_021048639.2"/>
</dbReference>
<dbReference type="GO" id="GO:0043410">
    <property type="term" value="P:positive regulation of MAPK cascade"/>
    <property type="evidence" value="ECO:0007669"/>
    <property type="project" value="TreeGrafter"/>
</dbReference>
<feature type="transmembrane region" description="Helical" evidence="11">
    <location>
        <begin position="24"/>
        <end position="49"/>
    </location>
</feature>
<keyword evidence="3 10" id="KW-0812">Transmembrane</keyword>
<dbReference type="PROSITE" id="PS50262">
    <property type="entry name" value="G_PROTEIN_RECEP_F1_2"/>
    <property type="match status" value="1"/>
</dbReference>
<dbReference type="OrthoDB" id="5955450at2759"/>
<evidence type="ECO:0000256" key="9">
    <source>
        <dbReference type="ARBA" id="ARBA00023224"/>
    </source>
</evidence>
<protein>
    <recommendedName>
        <fullName evidence="12">G-protein coupled receptors family 1 profile domain-containing protein</fullName>
    </recommendedName>
</protein>
<dbReference type="SMART" id="SM01381">
    <property type="entry name" value="7TM_GPCR_Srsx"/>
    <property type="match status" value="1"/>
</dbReference>
<proteinExistence type="inferred from homology"/>
<feature type="transmembrane region" description="Helical" evidence="11">
    <location>
        <begin position="61"/>
        <end position="79"/>
    </location>
</feature>
<dbReference type="FunFam" id="1.20.1070.10:FF:000418">
    <property type="entry name" value="Predicted protein"/>
    <property type="match status" value="1"/>
</dbReference>
<comment type="similarity">
    <text evidence="10">Belongs to the G-protein coupled receptor 1 family.</text>
</comment>
<comment type="subcellular location">
    <subcellularLocation>
        <location evidence="1">Cell membrane</location>
        <topology evidence="1">Multi-pass membrane protein</topology>
    </subcellularLocation>
</comment>
<dbReference type="InterPro" id="IPR000276">
    <property type="entry name" value="GPCR_Rhodpsn"/>
</dbReference>
<keyword evidence="4 11" id="KW-1133">Transmembrane helix</keyword>
<feature type="transmembrane region" description="Helical" evidence="11">
    <location>
        <begin position="310"/>
        <end position="330"/>
    </location>
</feature>
<dbReference type="SUPFAM" id="SSF81321">
    <property type="entry name" value="Family A G protein-coupled receptor-like"/>
    <property type="match status" value="1"/>
</dbReference>
<dbReference type="GO" id="GO:0005886">
    <property type="term" value="C:plasma membrane"/>
    <property type="evidence" value="ECO:0007669"/>
    <property type="project" value="UniProtKB-SubCell"/>
</dbReference>
<evidence type="ECO:0000256" key="11">
    <source>
        <dbReference type="SAM" id="Phobius"/>
    </source>
</evidence>
<dbReference type="InterPro" id="IPR017452">
    <property type="entry name" value="GPCR_Rhodpsn_7TM"/>
</dbReference>
<dbReference type="EnsemblMetazoa" id="XM_021048639.2">
    <property type="protein sequence ID" value="XP_020904298.1"/>
    <property type="gene ID" value="LOC110242628"/>
</dbReference>
<dbReference type="PROSITE" id="PS00237">
    <property type="entry name" value="G_PROTEIN_RECEP_F1_1"/>
    <property type="match status" value="1"/>
</dbReference>
<dbReference type="InterPro" id="IPR000929">
    <property type="entry name" value="Dopamine_rcpt"/>
</dbReference>
<keyword evidence="6 11" id="KW-0472">Membrane</keyword>
<evidence type="ECO:0000256" key="10">
    <source>
        <dbReference type="RuleBase" id="RU000688"/>
    </source>
</evidence>